<dbReference type="InterPro" id="IPR012337">
    <property type="entry name" value="RNaseH-like_sf"/>
</dbReference>
<evidence type="ECO:0000313" key="8">
    <source>
        <dbReference type="EMBL" id="KAL0394579.1"/>
    </source>
</evidence>
<proteinExistence type="predicted"/>
<comment type="caution">
    <text evidence="8">The sequence shown here is derived from an EMBL/GenBank/DDBJ whole genome shotgun (WGS) entry which is preliminary data.</text>
</comment>
<dbReference type="EMBL" id="JACGWN010000016">
    <property type="protein sequence ID" value="KAL0394579.1"/>
    <property type="molecule type" value="Genomic_DNA"/>
</dbReference>
<dbReference type="PROSITE" id="PS50994">
    <property type="entry name" value="INTEGRASE"/>
    <property type="match status" value="1"/>
</dbReference>
<dbReference type="InterPro" id="IPR036875">
    <property type="entry name" value="Znf_CCHC_sf"/>
</dbReference>
<evidence type="ECO:0000259" key="7">
    <source>
        <dbReference type="PROSITE" id="PS50994"/>
    </source>
</evidence>
<accession>A0AAW2SR17</accession>
<organism evidence="8">
    <name type="scientific">Sesamum latifolium</name>
    <dbReference type="NCBI Taxonomy" id="2727402"/>
    <lineage>
        <taxon>Eukaryota</taxon>
        <taxon>Viridiplantae</taxon>
        <taxon>Streptophyta</taxon>
        <taxon>Embryophyta</taxon>
        <taxon>Tracheophyta</taxon>
        <taxon>Spermatophyta</taxon>
        <taxon>Magnoliopsida</taxon>
        <taxon>eudicotyledons</taxon>
        <taxon>Gunneridae</taxon>
        <taxon>Pentapetalae</taxon>
        <taxon>asterids</taxon>
        <taxon>lamiids</taxon>
        <taxon>Lamiales</taxon>
        <taxon>Pedaliaceae</taxon>
        <taxon>Sesamum</taxon>
    </lineage>
</organism>
<dbReference type="InterPro" id="IPR001584">
    <property type="entry name" value="Integrase_cat-core"/>
</dbReference>
<evidence type="ECO:0000256" key="5">
    <source>
        <dbReference type="SAM" id="MobiDB-lite"/>
    </source>
</evidence>
<dbReference type="Gene3D" id="3.30.420.10">
    <property type="entry name" value="Ribonuclease H-like superfamily/Ribonuclease H"/>
    <property type="match status" value="1"/>
</dbReference>
<dbReference type="InterPro" id="IPR039537">
    <property type="entry name" value="Retrotran_Ty1/copia-like"/>
</dbReference>
<dbReference type="Pfam" id="PF00665">
    <property type="entry name" value="rve"/>
    <property type="match status" value="1"/>
</dbReference>
<evidence type="ECO:0000256" key="4">
    <source>
        <dbReference type="PROSITE-ProRule" id="PRU00047"/>
    </source>
</evidence>
<dbReference type="SUPFAM" id="SSF57756">
    <property type="entry name" value="Retrovirus zinc finger-like domains"/>
    <property type="match status" value="1"/>
</dbReference>
<dbReference type="PROSITE" id="PS50158">
    <property type="entry name" value="ZF_CCHC"/>
    <property type="match status" value="1"/>
</dbReference>
<evidence type="ECO:0000256" key="2">
    <source>
        <dbReference type="ARBA" id="ARBA00022723"/>
    </source>
</evidence>
<keyword evidence="4" id="KW-0862">Zinc</keyword>
<dbReference type="PANTHER" id="PTHR42648">
    <property type="entry name" value="TRANSPOSASE, PUTATIVE-RELATED"/>
    <property type="match status" value="1"/>
</dbReference>
<dbReference type="GO" id="GO:0003676">
    <property type="term" value="F:nucleic acid binding"/>
    <property type="evidence" value="ECO:0007669"/>
    <property type="project" value="InterPro"/>
</dbReference>
<evidence type="ECO:0000256" key="1">
    <source>
        <dbReference type="ARBA" id="ARBA00022670"/>
    </source>
</evidence>
<dbReference type="Pfam" id="PF14223">
    <property type="entry name" value="Retrotran_gag_2"/>
    <property type="match status" value="1"/>
</dbReference>
<reference evidence="8" key="2">
    <citation type="journal article" date="2024" name="Plant">
        <title>Genomic evolution and insights into agronomic trait innovations of Sesamum species.</title>
        <authorList>
            <person name="Miao H."/>
            <person name="Wang L."/>
            <person name="Qu L."/>
            <person name="Liu H."/>
            <person name="Sun Y."/>
            <person name="Le M."/>
            <person name="Wang Q."/>
            <person name="Wei S."/>
            <person name="Zheng Y."/>
            <person name="Lin W."/>
            <person name="Duan Y."/>
            <person name="Cao H."/>
            <person name="Xiong S."/>
            <person name="Wang X."/>
            <person name="Wei L."/>
            <person name="Li C."/>
            <person name="Ma Q."/>
            <person name="Ju M."/>
            <person name="Zhao R."/>
            <person name="Li G."/>
            <person name="Mu C."/>
            <person name="Tian Q."/>
            <person name="Mei H."/>
            <person name="Zhang T."/>
            <person name="Gao T."/>
            <person name="Zhang H."/>
        </authorList>
    </citation>
    <scope>NUCLEOTIDE SEQUENCE</scope>
    <source>
        <strain evidence="8">KEN1</strain>
    </source>
</reference>
<dbReference type="GO" id="GO:0008270">
    <property type="term" value="F:zinc ion binding"/>
    <property type="evidence" value="ECO:0007669"/>
    <property type="project" value="UniProtKB-KW"/>
</dbReference>
<feature type="region of interest" description="Disordered" evidence="5">
    <location>
        <begin position="104"/>
        <end position="158"/>
    </location>
</feature>
<dbReference type="InterPro" id="IPR057670">
    <property type="entry name" value="SH3_retrovirus"/>
</dbReference>
<name>A0AAW2SR17_9LAMI</name>
<keyword evidence="2" id="KW-0479">Metal-binding</keyword>
<reference evidence="8" key="1">
    <citation type="submission" date="2020-06" db="EMBL/GenBank/DDBJ databases">
        <authorList>
            <person name="Li T."/>
            <person name="Hu X."/>
            <person name="Zhang T."/>
            <person name="Song X."/>
            <person name="Zhang H."/>
            <person name="Dai N."/>
            <person name="Sheng W."/>
            <person name="Hou X."/>
            <person name="Wei L."/>
        </authorList>
    </citation>
    <scope>NUCLEOTIDE SEQUENCE</scope>
    <source>
        <strain evidence="8">KEN1</strain>
        <tissue evidence="8">Leaf</tissue>
    </source>
</reference>
<feature type="compositionally biased region" description="Low complexity" evidence="5">
    <location>
        <begin position="129"/>
        <end position="142"/>
    </location>
</feature>
<keyword evidence="3" id="KW-0378">Hydrolase</keyword>
<dbReference type="Pfam" id="PF07727">
    <property type="entry name" value="RVT_2"/>
    <property type="match status" value="1"/>
</dbReference>
<gene>
    <name evidence="8" type="ORF">Slati_4424100</name>
</gene>
<dbReference type="InterPro" id="IPR036397">
    <property type="entry name" value="RNaseH_sf"/>
</dbReference>
<keyword evidence="4" id="KW-0863">Zinc-finger</keyword>
<dbReference type="GO" id="GO:0015074">
    <property type="term" value="P:DNA integration"/>
    <property type="evidence" value="ECO:0007669"/>
    <property type="project" value="InterPro"/>
</dbReference>
<dbReference type="SUPFAM" id="SSF53098">
    <property type="entry name" value="Ribonuclease H-like"/>
    <property type="match status" value="1"/>
</dbReference>
<dbReference type="Pfam" id="PF22936">
    <property type="entry name" value="Pol_BBD"/>
    <property type="match status" value="1"/>
</dbReference>
<sequence>MFMRFLTGIFRYAATKAFFGTKMAEGSSVQSHGVTMLSLMEKLEDLKAGLDNDTYIDVILQSLPPSYDPFIVNYNMNGLEKSIHELINILVQYEATTRKSEPSVLVGEASTSKAKGKGARHWKRKKGKGTAVTATASTGGAPPTAPKGKGKGKVGGSQQSKANDVCIHCHGKGHWKRECPQLLSHPSIFVVKINMISNSTSWVLNTGCGAHICNDLQVLQRSRKLSKDEMILRLDDGKAVAAEAVGSLSLVVSDHVRIELKDCYFVPSMLKTLFLFQWKDDQKPFVGQSEIAKGLLDLVHTDVCGPLSIPARGGFSYFITFTDDHSRYGYIYLMRYKSEAFGRFKEYRLEVENQTSRKIKALRSDRGGEYLSGEFIDYLKENGILSQWTPPGTHNSTEWLKGGTEPCWTWFVNTQTPYEIWHGKPASYKYLRVWGSLAYVKRLVGDKLDSRSSLCRFIRYPKETAEYYFYDPAEQKVFISRNAVFLEKGFPSDNQRDEVLIEESSGEPPHNSTASFEPTVHTDGVPILRRSTRESRVPERPPKGVRPVGCKWVYKRKLGANGEVTAFKARLVAKGYTQRRGVDFEKTYSPVAMAKSIRILLAIAAWYDYEIWQMDVKMAFLNGFIEEEIFMDQPEVIWGYDFIKNDYDPCVYKKISGSSVAYLVLYVDDILLIGNDVKMLGDIKAWLSSPEEVQDGTLETGVLPMRHGIKLSKKQSPKTDEELKRMSDIPYASTVGSIQYAVQCTRPDVAYVLSVTSRYQA</sequence>
<dbReference type="GO" id="GO:0008233">
    <property type="term" value="F:peptidase activity"/>
    <property type="evidence" value="ECO:0007669"/>
    <property type="project" value="UniProtKB-KW"/>
</dbReference>
<dbReference type="Pfam" id="PF25597">
    <property type="entry name" value="SH3_retrovirus"/>
    <property type="match status" value="1"/>
</dbReference>
<dbReference type="Gene3D" id="4.10.60.10">
    <property type="entry name" value="Zinc finger, CCHC-type"/>
    <property type="match status" value="1"/>
</dbReference>
<dbReference type="GO" id="GO:0006508">
    <property type="term" value="P:proteolysis"/>
    <property type="evidence" value="ECO:0007669"/>
    <property type="project" value="UniProtKB-KW"/>
</dbReference>
<protein>
    <submittedName>
        <fullName evidence="8">Retrovirus-related Pol polyprotein from transposon TNT 1-94</fullName>
    </submittedName>
</protein>
<dbReference type="InterPro" id="IPR001878">
    <property type="entry name" value="Znf_CCHC"/>
</dbReference>
<feature type="compositionally biased region" description="Basic residues" evidence="5">
    <location>
        <begin position="114"/>
        <end position="128"/>
    </location>
</feature>
<dbReference type="AlphaFoldDB" id="A0AAW2SR17"/>
<dbReference type="InterPro" id="IPR054722">
    <property type="entry name" value="PolX-like_BBD"/>
</dbReference>
<evidence type="ECO:0000259" key="6">
    <source>
        <dbReference type="PROSITE" id="PS50158"/>
    </source>
</evidence>
<evidence type="ECO:0000256" key="3">
    <source>
        <dbReference type="ARBA" id="ARBA00022801"/>
    </source>
</evidence>
<feature type="domain" description="Integrase catalytic" evidence="7">
    <location>
        <begin position="280"/>
        <end position="405"/>
    </location>
</feature>
<keyword evidence="1" id="KW-0645">Protease</keyword>
<dbReference type="PANTHER" id="PTHR42648:SF27">
    <property type="entry name" value="RNA-DIRECTED DNA POLYMERASE"/>
    <property type="match status" value="1"/>
</dbReference>
<feature type="domain" description="CCHC-type" evidence="6">
    <location>
        <begin position="166"/>
        <end position="181"/>
    </location>
</feature>
<dbReference type="InterPro" id="IPR013103">
    <property type="entry name" value="RVT_2"/>
</dbReference>